<dbReference type="Proteomes" id="UP001165580">
    <property type="component" value="Unassembled WGS sequence"/>
</dbReference>
<dbReference type="NCBIfam" id="TIGR01552">
    <property type="entry name" value="phd_fam"/>
    <property type="match status" value="1"/>
</dbReference>
<dbReference type="InterPro" id="IPR006442">
    <property type="entry name" value="Antitoxin_Phd/YefM"/>
</dbReference>
<dbReference type="EMBL" id="JANTEZ010000002">
    <property type="protein sequence ID" value="MCS5713893.1"/>
    <property type="molecule type" value="Genomic_DNA"/>
</dbReference>
<dbReference type="InterPro" id="IPR036165">
    <property type="entry name" value="YefM-like_sf"/>
</dbReference>
<organism evidence="3 4">
    <name type="scientific">Herbiconiux gentiana</name>
    <dbReference type="NCBI Taxonomy" id="2970912"/>
    <lineage>
        <taxon>Bacteria</taxon>
        <taxon>Bacillati</taxon>
        <taxon>Actinomycetota</taxon>
        <taxon>Actinomycetes</taxon>
        <taxon>Micrococcales</taxon>
        <taxon>Microbacteriaceae</taxon>
        <taxon>Herbiconiux</taxon>
    </lineage>
</organism>
<comment type="function">
    <text evidence="2">Antitoxin component of a type II toxin-antitoxin (TA) system.</text>
</comment>
<gene>
    <name evidence="3" type="ORF">NVV95_04945</name>
</gene>
<proteinExistence type="inferred from homology"/>
<evidence type="ECO:0000313" key="3">
    <source>
        <dbReference type="EMBL" id="MCS5713893.1"/>
    </source>
</evidence>
<dbReference type="PANTHER" id="PTHR35377">
    <property type="entry name" value="ANTITOXIN VAPB49-RELATED-RELATED"/>
    <property type="match status" value="1"/>
</dbReference>
<reference evidence="3" key="1">
    <citation type="submission" date="2022-08" db="EMBL/GenBank/DDBJ databases">
        <authorList>
            <person name="Deng Y."/>
            <person name="Han X.-F."/>
            <person name="Zhang Y.-Q."/>
        </authorList>
    </citation>
    <scope>NUCLEOTIDE SEQUENCE</scope>
    <source>
        <strain evidence="3">CPCC 205716</strain>
    </source>
</reference>
<accession>A0ABT2GCF9</accession>
<protein>
    <recommendedName>
        <fullName evidence="2">Antitoxin</fullName>
    </recommendedName>
</protein>
<comment type="caution">
    <text evidence="3">The sequence shown here is derived from an EMBL/GenBank/DDBJ whole genome shotgun (WGS) entry which is preliminary data.</text>
</comment>
<keyword evidence="4" id="KW-1185">Reference proteome</keyword>
<dbReference type="SUPFAM" id="SSF143120">
    <property type="entry name" value="YefM-like"/>
    <property type="match status" value="1"/>
</dbReference>
<name>A0ABT2GCF9_9MICO</name>
<dbReference type="Gene3D" id="3.40.1620.10">
    <property type="entry name" value="YefM-like domain"/>
    <property type="match status" value="1"/>
</dbReference>
<comment type="similarity">
    <text evidence="1 2">Belongs to the phD/YefM antitoxin family.</text>
</comment>
<dbReference type="RefSeq" id="WP_259485428.1">
    <property type="nucleotide sequence ID" value="NZ_JANTEZ010000002.1"/>
</dbReference>
<evidence type="ECO:0000313" key="4">
    <source>
        <dbReference type="Proteomes" id="UP001165580"/>
    </source>
</evidence>
<sequence>MERHDVLYTRNNLSRLISRVEAGEEIEISRRGRPVARLVPIEPEAEKFWSGKEIVAWLRENPLPDSQQKTPEEIDETIAEILAGRED</sequence>
<dbReference type="InterPro" id="IPR051416">
    <property type="entry name" value="phD-YefM_TA_antitoxins"/>
</dbReference>
<evidence type="ECO:0000256" key="2">
    <source>
        <dbReference type="RuleBase" id="RU362080"/>
    </source>
</evidence>
<dbReference type="Pfam" id="PF02604">
    <property type="entry name" value="PhdYeFM_antitox"/>
    <property type="match status" value="1"/>
</dbReference>
<evidence type="ECO:0000256" key="1">
    <source>
        <dbReference type="ARBA" id="ARBA00009981"/>
    </source>
</evidence>